<evidence type="ECO:0000313" key="3">
    <source>
        <dbReference type="Proteomes" id="UP001501295"/>
    </source>
</evidence>
<dbReference type="Proteomes" id="UP001501295">
    <property type="component" value="Unassembled WGS sequence"/>
</dbReference>
<sequence length="520" mass="53408">MVVHLLRLRLDSIANRVRFGLRPAFQAVVTVLVVLVASILVASLVSLLRSSAPAETAAILTDGGALLLVAFAVFPFAATRPAWTDPRRLAGYGLSIDTAASGLALGGLIGLPTLGVVVLAIGYVRAWGDGAGVAWSAVLSAVLAGATAFLLGLVAATLNAQLTGRRSRQLLIVGGSVVALFLVPLVIDLVRLAMNSGDAPSGLSHGLAWTPFGAAAALPGNVASARTGHVVLGLLVSVATPALLWWAWRSLVRQALTRPQRLAVVHEREGLGWFDLTTATPAGAVAGRSLTYWARDSRYRWSLVVLPFLPLLVVPLGIAGIPWAPLALIPVPLMCLVLGFLPHNDVAYDNTALWMHVASNTTGLADRMGRLAPPLVIGLPVAAVGSIVAAWLHGDPSAFAPEFGVCVALLLSGLGLSSILSAALPYAAVRPGDDPFQQPQTTGGVAGVAQSILFGGALALSVPAGILGIRAVVGGESGLGQAALWVGIGTGVVVLVVGVLIGSRVFSRRAPELLAFALRS</sequence>
<feature type="transmembrane region" description="Helical" evidence="1">
    <location>
        <begin position="99"/>
        <end position="121"/>
    </location>
</feature>
<feature type="transmembrane region" description="Helical" evidence="1">
    <location>
        <begin position="484"/>
        <end position="506"/>
    </location>
</feature>
<evidence type="ECO:0000256" key="1">
    <source>
        <dbReference type="SAM" id="Phobius"/>
    </source>
</evidence>
<feature type="transmembrane region" description="Helical" evidence="1">
    <location>
        <begin position="371"/>
        <end position="392"/>
    </location>
</feature>
<comment type="caution">
    <text evidence="2">The sequence shown here is derived from an EMBL/GenBank/DDBJ whole genome shotgun (WGS) entry which is preliminary data.</text>
</comment>
<reference evidence="3" key="1">
    <citation type="journal article" date="2019" name="Int. J. Syst. Evol. Microbiol.">
        <title>The Global Catalogue of Microorganisms (GCM) 10K type strain sequencing project: providing services to taxonomists for standard genome sequencing and annotation.</title>
        <authorList>
            <consortium name="The Broad Institute Genomics Platform"/>
            <consortium name="The Broad Institute Genome Sequencing Center for Infectious Disease"/>
            <person name="Wu L."/>
            <person name="Ma J."/>
        </authorList>
    </citation>
    <scope>NUCLEOTIDE SEQUENCE [LARGE SCALE GENOMIC DNA]</scope>
    <source>
        <strain evidence="3">JCM 18956</strain>
    </source>
</reference>
<feature type="transmembrane region" description="Helical" evidence="1">
    <location>
        <begin position="21"/>
        <end position="45"/>
    </location>
</feature>
<name>A0ABP8VTZ2_9MICO</name>
<feature type="transmembrane region" description="Helical" evidence="1">
    <location>
        <begin position="133"/>
        <end position="158"/>
    </location>
</feature>
<dbReference type="EMBL" id="BAABLM010000002">
    <property type="protein sequence ID" value="GAA4670538.1"/>
    <property type="molecule type" value="Genomic_DNA"/>
</dbReference>
<feature type="transmembrane region" description="Helical" evidence="1">
    <location>
        <begin position="228"/>
        <end position="248"/>
    </location>
</feature>
<keyword evidence="1" id="KW-0812">Transmembrane</keyword>
<accession>A0ABP8VTZ2</accession>
<keyword evidence="1" id="KW-0472">Membrane</keyword>
<feature type="transmembrane region" description="Helical" evidence="1">
    <location>
        <begin position="57"/>
        <end position="78"/>
    </location>
</feature>
<feature type="transmembrane region" description="Helical" evidence="1">
    <location>
        <begin position="303"/>
        <end position="324"/>
    </location>
</feature>
<dbReference type="RefSeq" id="WP_345374447.1">
    <property type="nucleotide sequence ID" value="NZ_BAABLM010000002.1"/>
</dbReference>
<protein>
    <recommendedName>
        <fullName evidence="4">ABC-2 type transport system permease protein</fullName>
    </recommendedName>
</protein>
<feature type="transmembrane region" description="Helical" evidence="1">
    <location>
        <begin position="170"/>
        <end position="194"/>
    </location>
</feature>
<keyword evidence="1" id="KW-1133">Transmembrane helix</keyword>
<feature type="transmembrane region" description="Helical" evidence="1">
    <location>
        <begin position="404"/>
        <end position="428"/>
    </location>
</feature>
<organism evidence="2 3">
    <name type="scientific">Frondihabitans cladoniiphilus</name>
    <dbReference type="NCBI Taxonomy" id="715785"/>
    <lineage>
        <taxon>Bacteria</taxon>
        <taxon>Bacillati</taxon>
        <taxon>Actinomycetota</taxon>
        <taxon>Actinomycetes</taxon>
        <taxon>Micrococcales</taxon>
        <taxon>Microbacteriaceae</taxon>
        <taxon>Frondihabitans</taxon>
    </lineage>
</organism>
<evidence type="ECO:0008006" key="4">
    <source>
        <dbReference type="Google" id="ProtNLM"/>
    </source>
</evidence>
<feature type="transmembrane region" description="Helical" evidence="1">
    <location>
        <begin position="448"/>
        <end position="472"/>
    </location>
</feature>
<evidence type="ECO:0000313" key="2">
    <source>
        <dbReference type="EMBL" id="GAA4670538.1"/>
    </source>
</evidence>
<proteinExistence type="predicted"/>
<gene>
    <name evidence="2" type="ORF">GCM10025780_12480</name>
</gene>
<keyword evidence="3" id="KW-1185">Reference proteome</keyword>